<keyword evidence="2 3" id="KW-0819">tRNA processing</keyword>
<dbReference type="GO" id="GO:0016740">
    <property type="term" value="F:transferase activity"/>
    <property type="evidence" value="ECO:0007669"/>
    <property type="project" value="UniProtKB-KW"/>
</dbReference>
<keyword evidence="4" id="KW-0808">Transferase</keyword>
<feature type="binding site" evidence="3">
    <location>
        <begin position="7"/>
        <end position="20"/>
    </location>
    <ligand>
        <name>ATP</name>
        <dbReference type="ChEBI" id="CHEBI:30616"/>
    </ligand>
</feature>
<comment type="similarity">
    <text evidence="3">Belongs to the TmcAL family.</text>
</comment>
<dbReference type="GO" id="GO:0005524">
    <property type="term" value="F:ATP binding"/>
    <property type="evidence" value="ECO:0007669"/>
    <property type="project" value="UniProtKB-KW"/>
</dbReference>
<dbReference type="GO" id="GO:0005737">
    <property type="term" value="C:cytoplasm"/>
    <property type="evidence" value="ECO:0007669"/>
    <property type="project" value="UniProtKB-SubCell"/>
</dbReference>
<dbReference type="HAMAP" id="MF_01539">
    <property type="entry name" value="TmcAL"/>
    <property type="match status" value="1"/>
</dbReference>
<dbReference type="Proteomes" id="UP000233343">
    <property type="component" value="Unassembled WGS sequence"/>
</dbReference>
<evidence type="ECO:0000313" key="5">
    <source>
        <dbReference type="Proteomes" id="UP000233343"/>
    </source>
</evidence>
<dbReference type="GO" id="GO:0000049">
    <property type="term" value="F:tRNA binding"/>
    <property type="evidence" value="ECO:0007669"/>
    <property type="project" value="UniProtKB-KW"/>
</dbReference>
<evidence type="ECO:0000256" key="2">
    <source>
        <dbReference type="ARBA" id="ARBA00022694"/>
    </source>
</evidence>
<dbReference type="EMBL" id="PISD01000009">
    <property type="protein sequence ID" value="PKG30014.1"/>
    <property type="molecule type" value="Genomic_DNA"/>
</dbReference>
<comment type="caution">
    <text evidence="4">The sequence shown here is derived from an EMBL/GenBank/DDBJ whole genome shotgun (WGS) entry which is preliminary data.</text>
</comment>
<dbReference type="NCBIfam" id="NF010191">
    <property type="entry name" value="PRK13670.1"/>
    <property type="match status" value="1"/>
</dbReference>
<comment type="function">
    <text evidence="3">Catalyzes the formation of N(4)-acetylcytidine (ac(4)C) at the wobble position of elongator tRNA(Met), using acetate and ATP as substrates. First activates an acetate ion to form acetyladenylate (Ac-AMP) and then transfers the acetyl group to tRNA to form ac(4)C34.</text>
</comment>
<gene>
    <name evidence="3" type="primary">tmcAL</name>
    <name evidence="4" type="ORF">CWS20_05745</name>
</gene>
<dbReference type="Gene3D" id="3.40.50.620">
    <property type="entry name" value="HUPs"/>
    <property type="match status" value="1"/>
</dbReference>
<name>A0A2N0ZKH9_9BACI</name>
<dbReference type="RefSeq" id="WP_066196899.1">
    <property type="nucleotide sequence ID" value="NZ_JARMMB010000047.1"/>
</dbReference>
<reference evidence="4 5" key="1">
    <citation type="journal article" date="2010" name="Int. J. Syst. Evol. Microbiol.">
        <title>Bacillus horneckiae sp. nov., isolated from a spacecraft-assembly clean room.</title>
        <authorList>
            <person name="Vaishampayan P."/>
            <person name="Probst A."/>
            <person name="Krishnamurthi S."/>
            <person name="Ghosh S."/>
            <person name="Osman S."/>
            <person name="McDowall A."/>
            <person name="Ruckmani A."/>
            <person name="Mayilraj S."/>
            <person name="Venkateswaran K."/>
        </authorList>
    </citation>
    <scope>NUCLEOTIDE SEQUENCE [LARGE SCALE GENOMIC DNA]</scope>
    <source>
        <strain evidence="5">1PO1SC</strain>
    </source>
</reference>
<dbReference type="PANTHER" id="PTHR37825:SF1">
    <property type="entry name" value="TRNA(MET) CYTIDINE ACETATE LIGASE"/>
    <property type="match status" value="1"/>
</dbReference>
<comment type="subcellular location">
    <subcellularLocation>
        <location evidence="3">Cytoplasm</location>
    </subcellularLocation>
</comment>
<dbReference type="GO" id="GO:0006400">
    <property type="term" value="P:tRNA modification"/>
    <property type="evidence" value="ECO:0007669"/>
    <property type="project" value="UniProtKB-UniRule"/>
</dbReference>
<evidence type="ECO:0000313" key="4">
    <source>
        <dbReference type="EMBL" id="PKG30014.1"/>
    </source>
</evidence>
<dbReference type="InterPro" id="IPR014729">
    <property type="entry name" value="Rossmann-like_a/b/a_fold"/>
</dbReference>
<dbReference type="SUPFAM" id="SSF52374">
    <property type="entry name" value="Nucleotidylyl transferase"/>
    <property type="match status" value="1"/>
</dbReference>
<organism evidence="4 5">
    <name type="scientific">Cytobacillus horneckiae</name>
    <dbReference type="NCBI Taxonomy" id="549687"/>
    <lineage>
        <taxon>Bacteria</taxon>
        <taxon>Bacillati</taxon>
        <taxon>Bacillota</taxon>
        <taxon>Bacilli</taxon>
        <taxon>Bacillales</taxon>
        <taxon>Bacillaceae</taxon>
        <taxon>Cytobacillus</taxon>
    </lineage>
</organism>
<keyword evidence="5" id="KW-1185">Reference proteome</keyword>
<dbReference type="PANTHER" id="PTHR37825">
    <property type="entry name" value="TRNA(MET) CYTIDINE ACETATE LIGASE"/>
    <property type="match status" value="1"/>
</dbReference>
<feature type="binding site" evidence="3">
    <location>
        <position position="101"/>
    </location>
    <ligand>
        <name>ATP</name>
        <dbReference type="ChEBI" id="CHEBI:30616"/>
    </ligand>
</feature>
<protein>
    <recommendedName>
        <fullName evidence="3">tRNA(Met) cytidine acetate ligase</fullName>
        <ecNumber evidence="3">6.3.4.-</ecNumber>
    </recommendedName>
</protein>
<evidence type="ECO:0000256" key="1">
    <source>
        <dbReference type="ARBA" id="ARBA00022598"/>
    </source>
</evidence>
<dbReference type="EC" id="6.3.4.-" evidence="3"/>
<dbReference type="AlphaFoldDB" id="A0A2N0ZKH9"/>
<dbReference type="InterPro" id="IPR008513">
    <property type="entry name" value="tRNA(Met)_cyd_acetate_ligase"/>
</dbReference>
<evidence type="ECO:0000256" key="3">
    <source>
        <dbReference type="HAMAP-Rule" id="MF_01539"/>
    </source>
</evidence>
<accession>A0A2N0ZKH9</accession>
<dbReference type="Pfam" id="PF05636">
    <property type="entry name" value="HIGH_NTase1"/>
    <property type="match status" value="1"/>
</dbReference>
<keyword evidence="3" id="KW-0067">ATP-binding</keyword>
<sequence length="410" mass="46308">MNAVGVVVEYNPFHNGHAYHIEKARKETGADVVIAAMSGNFLQRGEPALLSKWARTRMALHGGCDIVIELPYNFATQQANSFASGAVALLEACGCRYLSFGSESGEIDDFLSTIHFLKESNDKYQHLIKQFVQDGNSYPKATSLAFKALSPHHDQTVDLSKPNNILGFQYITAIQNQGAQMAPTTVTRKNADYHDESFNTSTIASATSLRKALFANDGHIENIQRYVPAATYNGLMDYYNEFGLFHNWEHYWPFLQFRLIQSSPEELRNIYEVEEGIEYRLISAAQEAGSFSEFMENVKTKRYTWTRIQRICVHILTNASKEMMLKNNMPQYLRLLGMTDNGRKYLHHKKNALQLPMISRVSSKNEAELSLDIKASKVYGLAATSLQSKKLLKQDFLQPPVLLKTANGLQ</sequence>
<keyword evidence="3" id="KW-0963">Cytoplasm</keyword>
<feature type="binding site" evidence="3">
    <location>
        <position position="163"/>
    </location>
    <ligand>
        <name>ATP</name>
        <dbReference type="ChEBI" id="CHEBI:30616"/>
    </ligand>
</feature>
<keyword evidence="1 3" id="KW-0436">Ligase</keyword>
<keyword evidence="3" id="KW-0547">Nucleotide-binding</keyword>
<keyword evidence="3" id="KW-0820">tRNA-binding</keyword>
<comment type="catalytic activity">
    <reaction evidence="3">
        <text>cytidine(34) in elongator tRNA(Met) + acetate + ATP = N(4)-acetylcytidine(34) in elongator tRNA(Met) + AMP + diphosphate</text>
        <dbReference type="Rhea" id="RHEA:58144"/>
        <dbReference type="Rhea" id="RHEA-COMP:10693"/>
        <dbReference type="Rhea" id="RHEA-COMP:10694"/>
        <dbReference type="ChEBI" id="CHEBI:30089"/>
        <dbReference type="ChEBI" id="CHEBI:30616"/>
        <dbReference type="ChEBI" id="CHEBI:33019"/>
        <dbReference type="ChEBI" id="CHEBI:74900"/>
        <dbReference type="ChEBI" id="CHEBI:82748"/>
        <dbReference type="ChEBI" id="CHEBI:456215"/>
    </reaction>
</comment>
<proteinExistence type="inferred from homology"/>
<keyword evidence="3" id="KW-0694">RNA-binding</keyword>
<dbReference type="GO" id="GO:0016879">
    <property type="term" value="F:ligase activity, forming carbon-nitrogen bonds"/>
    <property type="evidence" value="ECO:0007669"/>
    <property type="project" value="UniProtKB-UniRule"/>
</dbReference>
<feature type="binding site" evidence="3">
    <location>
        <position position="188"/>
    </location>
    <ligand>
        <name>ATP</name>
        <dbReference type="ChEBI" id="CHEBI:30616"/>
    </ligand>
</feature>
<comment type="caution">
    <text evidence="3">Lacks conserved residue(s) required for the propagation of feature annotation.</text>
</comment>